<dbReference type="Proteomes" id="UP000465812">
    <property type="component" value="Chromosome"/>
</dbReference>
<keyword evidence="3" id="KW-1185">Reference proteome</keyword>
<accession>A0ABN6A7I5</accession>
<evidence type="ECO:0000256" key="1">
    <source>
        <dbReference type="SAM" id="Phobius"/>
    </source>
</evidence>
<dbReference type="EMBL" id="AP022590">
    <property type="protein sequence ID" value="BBY37622.1"/>
    <property type="molecule type" value="Genomic_DNA"/>
</dbReference>
<keyword evidence="1" id="KW-1133">Transmembrane helix</keyword>
<gene>
    <name evidence="2" type="ORF">MMAN_17560</name>
</gene>
<keyword evidence="1" id="KW-0472">Membrane</keyword>
<evidence type="ECO:0000313" key="2">
    <source>
        <dbReference type="EMBL" id="BBY37622.1"/>
    </source>
</evidence>
<feature type="transmembrane region" description="Helical" evidence="1">
    <location>
        <begin position="14"/>
        <end position="37"/>
    </location>
</feature>
<protein>
    <submittedName>
        <fullName evidence="2">Uncharacterized protein</fullName>
    </submittedName>
</protein>
<reference evidence="2 3" key="1">
    <citation type="journal article" date="2019" name="Emerg. Microbes Infect.">
        <title>Comprehensive subspecies identification of 175 nontuberculous mycobacteria species based on 7547 genomic profiles.</title>
        <authorList>
            <person name="Matsumoto Y."/>
            <person name="Kinjo T."/>
            <person name="Motooka D."/>
            <person name="Nabeya D."/>
            <person name="Jung N."/>
            <person name="Uechi K."/>
            <person name="Horii T."/>
            <person name="Iida T."/>
            <person name="Fujita J."/>
            <person name="Nakamura S."/>
        </authorList>
    </citation>
    <scope>NUCLEOTIDE SEQUENCE [LARGE SCALE GENOMIC DNA]</scope>
    <source>
        <strain evidence="2 3">JCM 18113</strain>
    </source>
</reference>
<keyword evidence="1" id="KW-0812">Transmembrane</keyword>
<organism evidence="2 3">
    <name type="scientific">Mycobacterium mantenii</name>
    <dbReference type="NCBI Taxonomy" id="560555"/>
    <lineage>
        <taxon>Bacteria</taxon>
        <taxon>Bacillati</taxon>
        <taxon>Actinomycetota</taxon>
        <taxon>Actinomycetes</taxon>
        <taxon>Mycobacteriales</taxon>
        <taxon>Mycobacteriaceae</taxon>
        <taxon>Mycobacterium</taxon>
        <taxon>Mycobacterium avium complex (MAC)</taxon>
    </lineage>
</organism>
<sequence length="87" mass="9534">MWTVADMSHYSESISTAGVVLCIIFVWFCLLGLLFLLMKDRRYVGYIQVTVQGSGFFHSTLLPAGGPQTMIGVTQQVNYARTLAAAA</sequence>
<name>A0ABN6A7I5_MYCNT</name>
<proteinExistence type="predicted"/>
<evidence type="ECO:0000313" key="3">
    <source>
        <dbReference type="Proteomes" id="UP000465812"/>
    </source>
</evidence>